<keyword evidence="1" id="KW-1133">Transmembrane helix</keyword>
<evidence type="ECO:0000259" key="2">
    <source>
        <dbReference type="Pfam" id="PF05569"/>
    </source>
</evidence>
<dbReference type="PANTHER" id="PTHR34978">
    <property type="entry name" value="POSSIBLE SENSOR-TRANSDUCER PROTEIN BLAR"/>
    <property type="match status" value="1"/>
</dbReference>
<dbReference type="RefSeq" id="WP_169299515.1">
    <property type="nucleotide sequence ID" value="NZ_JABBNI010000058.1"/>
</dbReference>
<dbReference type="Pfam" id="PF05569">
    <property type="entry name" value="Peptidase_M56"/>
    <property type="match status" value="1"/>
</dbReference>
<evidence type="ECO:0000256" key="1">
    <source>
        <dbReference type="SAM" id="Phobius"/>
    </source>
</evidence>
<dbReference type="Proteomes" id="UP000537131">
    <property type="component" value="Unassembled WGS sequence"/>
</dbReference>
<keyword evidence="1" id="KW-0812">Transmembrane</keyword>
<feature type="transmembrane region" description="Helical" evidence="1">
    <location>
        <begin position="80"/>
        <end position="99"/>
    </location>
</feature>
<reference evidence="3 4" key="1">
    <citation type="submission" date="2020-04" db="EMBL/GenBank/DDBJ databases">
        <authorList>
            <person name="Doyle D.A."/>
        </authorList>
    </citation>
    <scope>NUCLEOTIDE SEQUENCE [LARGE SCALE GENOMIC DNA]</scope>
    <source>
        <strain evidence="3 4">P21</strain>
    </source>
</reference>
<feature type="domain" description="Peptidase M56" evidence="2">
    <location>
        <begin position="11"/>
        <end position="167"/>
    </location>
</feature>
<protein>
    <submittedName>
        <fullName evidence="3">M56 family metallopeptidase</fullName>
    </submittedName>
</protein>
<dbReference type="CDD" id="cd07341">
    <property type="entry name" value="M56_BlaR1_MecR1_like"/>
    <property type="match status" value="1"/>
</dbReference>
<gene>
    <name evidence="3" type="ORF">HBE96_20250</name>
</gene>
<dbReference type="InterPro" id="IPR052173">
    <property type="entry name" value="Beta-lactam_resp_regulator"/>
</dbReference>
<dbReference type="AlphaFoldDB" id="A0A7Y0EK27"/>
<feature type="transmembrane region" description="Helical" evidence="1">
    <location>
        <begin position="173"/>
        <end position="193"/>
    </location>
</feature>
<evidence type="ECO:0000313" key="3">
    <source>
        <dbReference type="EMBL" id="NMM64928.1"/>
    </source>
</evidence>
<organism evidence="3 4">
    <name type="scientific">Clostridium muellerianum</name>
    <dbReference type="NCBI Taxonomy" id="2716538"/>
    <lineage>
        <taxon>Bacteria</taxon>
        <taxon>Bacillati</taxon>
        <taxon>Bacillota</taxon>
        <taxon>Clostridia</taxon>
        <taxon>Eubacteriales</taxon>
        <taxon>Clostridiaceae</taxon>
        <taxon>Clostridium</taxon>
    </lineage>
</organism>
<reference evidence="3 4" key="2">
    <citation type="submission" date="2020-06" db="EMBL/GenBank/DDBJ databases">
        <title>Complete Genome Sequence of Clostridium muelleri sp. nov. P21T, an Acid-Alcohol Producing Acetogen Isolated from Old Hay.</title>
        <authorList>
            <person name="Duncan K.E."/>
            <person name="Tanner R.S."/>
        </authorList>
    </citation>
    <scope>NUCLEOTIDE SEQUENCE [LARGE SCALE GENOMIC DNA]</scope>
    <source>
        <strain evidence="3 4">P21</strain>
    </source>
</reference>
<name>A0A7Y0EK27_9CLOT</name>
<accession>A0A7Y0EK27</accession>
<evidence type="ECO:0000313" key="4">
    <source>
        <dbReference type="Proteomes" id="UP000537131"/>
    </source>
</evidence>
<sequence length="327" mass="37203">MLKLMETLFSFNEILNNCIKTMNIKKQISLMYTNYISSPCLHGIIHPIIFIPQKAAKNISDQKFKYIIMHELCHLKRKDILINWITIVLNAVYWFNLIIRYGFCKMKQDCEISCDSDVLKYLKNNENIQYGHTIIKILEINNANNSLIGTTSMIKNKSEIKRRIAMISRHKKVSLRSIILSILVVAIIGSVGLTKASNLKTDDNSSSVSVSEVNPAAGFDNDEHNNTFGLWSGKDSYKISENGKDYNINIKSNIKFGTVNIQIYNDKEVLFKKSSPKDETIKISKEDAKNVRIKATGILTSGSYSIHVNNKQKIESVAIRNFQNINT</sequence>
<dbReference type="EMBL" id="JABBNI010000058">
    <property type="protein sequence ID" value="NMM64928.1"/>
    <property type="molecule type" value="Genomic_DNA"/>
</dbReference>
<comment type="caution">
    <text evidence="3">The sequence shown here is derived from an EMBL/GenBank/DDBJ whole genome shotgun (WGS) entry which is preliminary data.</text>
</comment>
<dbReference type="PANTHER" id="PTHR34978:SF3">
    <property type="entry name" value="SLR0241 PROTEIN"/>
    <property type="match status" value="1"/>
</dbReference>
<dbReference type="InterPro" id="IPR008756">
    <property type="entry name" value="Peptidase_M56"/>
</dbReference>
<keyword evidence="1" id="KW-0472">Membrane</keyword>
<dbReference type="Gene3D" id="3.30.2010.10">
    <property type="entry name" value="Metalloproteases ('zincins'), catalytic domain"/>
    <property type="match status" value="1"/>
</dbReference>
<keyword evidence="4" id="KW-1185">Reference proteome</keyword>
<proteinExistence type="predicted"/>